<dbReference type="Gene3D" id="3.40.50.620">
    <property type="entry name" value="HUPs"/>
    <property type="match status" value="1"/>
</dbReference>
<evidence type="ECO:0000259" key="2">
    <source>
        <dbReference type="Pfam" id="PF00582"/>
    </source>
</evidence>
<dbReference type="SUPFAM" id="SSF52402">
    <property type="entry name" value="Adenine nucleotide alpha hydrolases-like"/>
    <property type="match status" value="1"/>
</dbReference>
<reference evidence="3" key="1">
    <citation type="submission" date="2022-05" db="EMBL/GenBank/DDBJ databases">
        <authorList>
            <person name="Blom J."/>
        </authorList>
    </citation>
    <scope>NUCLEOTIDE SEQUENCE</scope>
    <source>
        <strain evidence="3">Type strain: CPO20170097</strain>
    </source>
</reference>
<comment type="similarity">
    <text evidence="1">Belongs to the universal stress protein A family.</text>
</comment>
<dbReference type="EMBL" id="CALSBS010000006">
    <property type="protein sequence ID" value="CAH6637052.1"/>
    <property type="molecule type" value="Genomic_DNA"/>
</dbReference>
<dbReference type="Pfam" id="PF00582">
    <property type="entry name" value="Usp"/>
    <property type="match status" value="1"/>
</dbReference>
<organism evidence="3 4">
    <name type="scientific">Pseudocitrobacter vendiensis</name>
    <dbReference type="NCBI Taxonomy" id="2488306"/>
    <lineage>
        <taxon>Bacteria</taxon>
        <taxon>Pseudomonadati</taxon>
        <taxon>Pseudomonadota</taxon>
        <taxon>Gammaproteobacteria</taxon>
        <taxon>Enterobacterales</taxon>
        <taxon>Enterobacteriaceae</taxon>
        <taxon>Pseudocitrobacter</taxon>
    </lineage>
</organism>
<dbReference type="InterPro" id="IPR006015">
    <property type="entry name" value="Universal_stress_UspA"/>
</dbReference>
<dbReference type="PRINTS" id="PR01438">
    <property type="entry name" value="UNVRSLSTRESS"/>
</dbReference>
<evidence type="ECO:0000313" key="4">
    <source>
        <dbReference type="Proteomes" id="UP001152651"/>
    </source>
</evidence>
<evidence type="ECO:0000256" key="1">
    <source>
        <dbReference type="ARBA" id="ARBA00008791"/>
    </source>
</evidence>
<feature type="domain" description="UspA" evidence="2">
    <location>
        <begin position="1"/>
        <end position="142"/>
    </location>
</feature>
<dbReference type="Proteomes" id="UP001152651">
    <property type="component" value="Unassembled WGS sequence"/>
</dbReference>
<dbReference type="PANTHER" id="PTHR46268:SF6">
    <property type="entry name" value="UNIVERSAL STRESS PROTEIN UP12"/>
    <property type="match status" value="1"/>
</dbReference>
<proteinExistence type="inferred from homology"/>
<name>A0ABM9F961_9ENTR</name>
<dbReference type="CDD" id="cd00293">
    <property type="entry name" value="USP-like"/>
    <property type="match status" value="1"/>
</dbReference>
<dbReference type="InterPro" id="IPR006016">
    <property type="entry name" value="UspA"/>
</dbReference>
<evidence type="ECO:0000313" key="3">
    <source>
        <dbReference type="EMBL" id="CAH6637052.1"/>
    </source>
</evidence>
<dbReference type="InterPro" id="IPR014729">
    <property type="entry name" value="Rossmann-like_a/b/a_fold"/>
</dbReference>
<sequence length="144" mass="16037">MYKKILMPVDVFEMDLSDNALRHAAWLAGEEGEITLVNVLPNSSRSLLRGFASDIKKFNAFMSNESEIKMKRLMKMLDIPASRLRTEVRFGNIRDEIIAMSKTEGYDAIVIGSRNPGGTTHLLGSNAESILRHAEIPTMVVRGA</sequence>
<dbReference type="PANTHER" id="PTHR46268">
    <property type="entry name" value="STRESS RESPONSE PROTEIN NHAX"/>
    <property type="match status" value="1"/>
</dbReference>
<keyword evidence="4" id="KW-1185">Reference proteome</keyword>
<gene>
    <name evidence="3" type="ORF">FBBNIHIM_09520</name>
</gene>
<dbReference type="RefSeq" id="WP_253897718.1">
    <property type="nucleotide sequence ID" value="NZ_CALSBS010000006.1"/>
</dbReference>
<protein>
    <submittedName>
        <fullName evidence="3">Universal stress protein UspA-like protein</fullName>
    </submittedName>
</protein>
<comment type="caution">
    <text evidence="3">The sequence shown here is derived from an EMBL/GenBank/DDBJ whole genome shotgun (WGS) entry which is preliminary data.</text>
</comment>
<accession>A0ABM9F961</accession>